<evidence type="ECO:0000313" key="2">
    <source>
        <dbReference type="EMBL" id="GHI00954.1"/>
    </source>
</evidence>
<evidence type="ECO:0000313" key="3">
    <source>
        <dbReference type="Proteomes" id="UP000637074"/>
    </source>
</evidence>
<gene>
    <name evidence="2" type="ORF">AM1BK_44960</name>
</gene>
<dbReference type="RefSeq" id="WP_191276613.1">
    <property type="nucleotide sequence ID" value="NZ_BNDS01000030.1"/>
</dbReference>
<comment type="caution">
    <text evidence="2">The sequence shown here is derived from an EMBL/GenBank/DDBJ whole genome shotgun (WGS) entry which is preliminary data.</text>
</comment>
<dbReference type="Proteomes" id="UP000637074">
    <property type="component" value="Unassembled WGS sequence"/>
</dbReference>
<name>A0ABQ3NA78_9BACI</name>
<organism evidence="2 3">
    <name type="scientific">Neobacillus kokaensis</name>
    <dbReference type="NCBI Taxonomy" id="2759023"/>
    <lineage>
        <taxon>Bacteria</taxon>
        <taxon>Bacillati</taxon>
        <taxon>Bacillota</taxon>
        <taxon>Bacilli</taxon>
        <taxon>Bacillales</taxon>
        <taxon>Bacillaceae</taxon>
        <taxon>Neobacillus</taxon>
    </lineage>
</organism>
<evidence type="ECO:0008006" key="4">
    <source>
        <dbReference type="Google" id="ProtNLM"/>
    </source>
</evidence>
<feature type="region of interest" description="Disordered" evidence="1">
    <location>
        <begin position="1"/>
        <end position="53"/>
    </location>
</feature>
<protein>
    <recommendedName>
        <fullName evidence="4">Stage 0 sporulation regulatory protein</fullName>
    </recommendedName>
</protein>
<proteinExistence type="predicted"/>
<dbReference type="EMBL" id="BNDS01000030">
    <property type="protein sequence ID" value="GHI00954.1"/>
    <property type="molecule type" value="Genomic_DNA"/>
</dbReference>
<reference evidence="2 3" key="1">
    <citation type="journal article" date="2022" name="Int. J. Syst. Evol. Microbiol.">
        <title>Neobacillus kokaensis sp. nov., isolated from soil.</title>
        <authorList>
            <person name="Yuki K."/>
            <person name="Matsubara H."/>
            <person name="Yamaguchi S."/>
        </authorList>
    </citation>
    <scope>NUCLEOTIDE SEQUENCE [LARGE SCALE GENOMIC DNA]</scope>
    <source>
        <strain evidence="2 3">LOB 377</strain>
    </source>
</reference>
<sequence>MSKRKDQKKQTPTLAPGMDDHEELEQRASEEEIEDGEYTSVTTFSFDEVEPSR</sequence>
<keyword evidence="3" id="KW-1185">Reference proteome</keyword>
<accession>A0ABQ3NA78</accession>
<evidence type="ECO:0000256" key="1">
    <source>
        <dbReference type="SAM" id="MobiDB-lite"/>
    </source>
</evidence>